<evidence type="ECO:0000256" key="2">
    <source>
        <dbReference type="ARBA" id="ARBA00022692"/>
    </source>
</evidence>
<proteinExistence type="predicted"/>
<dbReference type="Pfam" id="PF06803">
    <property type="entry name" value="DUF1232"/>
    <property type="match status" value="1"/>
</dbReference>
<evidence type="ECO:0000313" key="6">
    <source>
        <dbReference type="EMBL" id="TWE09051.1"/>
    </source>
</evidence>
<evidence type="ECO:0000259" key="5">
    <source>
        <dbReference type="Pfam" id="PF06803"/>
    </source>
</evidence>
<evidence type="ECO:0000256" key="4">
    <source>
        <dbReference type="ARBA" id="ARBA00023136"/>
    </source>
</evidence>
<evidence type="ECO:0000256" key="3">
    <source>
        <dbReference type="ARBA" id="ARBA00022989"/>
    </source>
</evidence>
<evidence type="ECO:0000313" key="7">
    <source>
        <dbReference type="Proteomes" id="UP000319671"/>
    </source>
</evidence>
<comment type="caution">
    <text evidence="6">The sequence shown here is derived from an EMBL/GenBank/DDBJ whole genome shotgun (WGS) entry which is preliminary data.</text>
</comment>
<reference evidence="6 7" key="1">
    <citation type="submission" date="2019-06" db="EMBL/GenBank/DDBJ databases">
        <title>Sorghum-associated microbial communities from plants grown in Nebraska, USA.</title>
        <authorList>
            <person name="Schachtman D."/>
        </authorList>
    </citation>
    <scope>NUCLEOTIDE SEQUENCE [LARGE SCALE GENOMIC DNA]</scope>
    <source>
        <strain evidence="6 7">2482</strain>
    </source>
</reference>
<comment type="subcellular location">
    <subcellularLocation>
        <location evidence="1">Endomembrane system</location>
        <topology evidence="1">Multi-pass membrane protein</topology>
    </subcellularLocation>
</comment>
<dbReference type="AlphaFoldDB" id="A0A561E0B8"/>
<name>A0A561E0B8_9BACI</name>
<keyword evidence="7" id="KW-1185">Reference proteome</keyword>
<feature type="domain" description="DUF1232" evidence="5">
    <location>
        <begin position="77"/>
        <end position="112"/>
    </location>
</feature>
<keyword evidence="2" id="KW-0812">Transmembrane</keyword>
<organism evidence="6 7">
    <name type="scientific">Neobacillus bataviensis</name>
    <dbReference type="NCBI Taxonomy" id="220685"/>
    <lineage>
        <taxon>Bacteria</taxon>
        <taxon>Bacillati</taxon>
        <taxon>Bacillota</taxon>
        <taxon>Bacilli</taxon>
        <taxon>Bacillales</taxon>
        <taxon>Bacillaceae</taxon>
        <taxon>Neobacillus</taxon>
    </lineage>
</organism>
<keyword evidence="3" id="KW-1133">Transmembrane helix</keyword>
<keyword evidence="4" id="KW-0472">Membrane</keyword>
<dbReference type="InterPro" id="IPR010652">
    <property type="entry name" value="DUF1232"/>
</dbReference>
<dbReference type="RefSeq" id="WP_144562659.1">
    <property type="nucleotide sequence ID" value="NZ_VIVN01000001.1"/>
</dbReference>
<dbReference type="Proteomes" id="UP000319671">
    <property type="component" value="Unassembled WGS sequence"/>
</dbReference>
<dbReference type="EMBL" id="VIVN01000001">
    <property type="protein sequence ID" value="TWE09051.1"/>
    <property type="molecule type" value="Genomic_DNA"/>
</dbReference>
<dbReference type="GO" id="GO:0012505">
    <property type="term" value="C:endomembrane system"/>
    <property type="evidence" value="ECO:0007669"/>
    <property type="project" value="UniProtKB-SubCell"/>
</dbReference>
<evidence type="ECO:0000256" key="1">
    <source>
        <dbReference type="ARBA" id="ARBA00004127"/>
    </source>
</evidence>
<gene>
    <name evidence="6" type="ORF">FB550_1011083</name>
</gene>
<protein>
    <submittedName>
        <fullName evidence="6">Uncharacterized membrane protein YkvA (DUF1232 family)</fullName>
    </submittedName>
</protein>
<sequence length="140" mass="16017">MYRNDELIEKEQSNYMKNAKEFLGNPQKLKDLLNKVIHKATEKKGYLGDAWDKLQLFVDLVKAYTKGEYKNVQPSTIVTIIGALLYFISPIDLVPDFIIGLGIFDDAAVIGFTLKKLSKELDQFEQWKSTNTISQENPLD</sequence>
<accession>A0A561E0B8</accession>